<dbReference type="OrthoDB" id="828283at2"/>
<protein>
    <submittedName>
        <fullName evidence="1">6-bladed beta-propeller</fullName>
    </submittedName>
</protein>
<accession>A0A1A9I7Y9</accession>
<name>A0A1A9I7Y9_9BACT</name>
<proteinExistence type="predicted"/>
<organism evidence="1 2">
    <name type="scientific">Niabella ginsenosidivorans</name>
    <dbReference type="NCBI Taxonomy" id="1176587"/>
    <lineage>
        <taxon>Bacteria</taxon>
        <taxon>Pseudomonadati</taxon>
        <taxon>Bacteroidota</taxon>
        <taxon>Chitinophagia</taxon>
        <taxon>Chitinophagales</taxon>
        <taxon>Chitinophagaceae</taxon>
        <taxon>Niabella</taxon>
    </lineage>
</organism>
<dbReference type="AlphaFoldDB" id="A0A1A9I7Y9"/>
<dbReference type="KEGG" id="nia:A8C56_19060"/>
<evidence type="ECO:0000313" key="1">
    <source>
        <dbReference type="EMBL" id="ANH82801.1"/>
    </source>
</evidence>
<dbReference type="Pfam" id="PF17170">
    <property type="entry name" value="DUF5128"/>
    <property type="match status" value="1"/>
</dbReference>
<dbReference type="RefSeq" id="WP_067759611.1">
    <property type="nucleotide sequence ID" value="NZ_CP015772.1"/>
</dbReference>
<dbReference type="EMBL" id="CP015772">
    <property type="protein sequence ID" value="ANH82801.1"/>
    <property type="molecule type" value="Genomic_DNA"/>
</dbReference>
<dbReference type="Proteomes" id="UP000077667">
    <property type="component" value="Chromosome"/>
</dbReference>
<reference evidence="1 2" key="1">
    <citation type="submission" date="2016-05" db="EMBL/GenBank/DDBJ databases">
        <title>Niabella ginsenosidivorans BS26 whole genome sequencing.</title>
        <authorList>
            <person name="Im W.T."/>
            <person name="Siddiqi M.Z."/>
        </authorList>
    </citation>
    <scope>NUCLEOTIDE SEQUENCE [LARGE SCALE GENOMIC DNA]</scope>
    <source>
        <strain evidence="1 2">BS26</strain>
    </source>
</reference>
<sequence>MRKLLVVCGVMIGWLTAYGQSKTLYIDPDKTTGAPASRVFEEMQFIPLQTTKKSIFGAIRQLVVTKDYFVVLDGDTDALYFFSKKGAFIYKYKIKRFRIQNIQLDHSKNALLIFSQNKNYTIPSVKIQQYLEPDSKKDVSRYVKATYFFLDNVPAAKTQDIKNFRYAFTNPVLFDTDRFATSFIKAKKNSRDTLDYQLKIINQTTQLHSYFPYNKQSESAFYFAGAAQCTIMPTHNDSVLFVTRPFRYQIYTLTPSVLKESYKLILPIENAIPASFFSANFQSRGEMDTYKMEHASYASQIDNVIRFNNLIFFNLRLFNGYKRYIFNSKLDLIYDYNKISTDSATCYLPLYGTTIKGFDENYIYLSLSAKSVLNAKKNIQNRTPQCTNGALNQFLQTGKGTDNPVLIRLKPKKDQQGE</sequence>
<dbReference type="STRING" id="1176587.A8C56_19060"/>
<evidence type="ECO:0000313" key="2">
    <source>
        <dbReference type="Proteomes" id="UP000077667"/>
    </source>
</evidence>
<keyword evidence="2" id="KW-1185">Reference proteome</keyword>
<gene>
    <name evidence="1" type="ORF">A8C56_19060</name>
</gene>